<evidence type="ECO:0000313" key="1">
    <source>
        <dbReference type="EMBL" id="KAI8045384.1"/>
    </source>
</evidence>
<accession>A0A9P9YYD1</accession>
<sequence length="60" mass="6531">MLFKSNFTSLEAGWPAKGVHGTSPIVNPNRETGLAGWSKAMARGLGEDVLIVWPQDPYKC</sequence>
<organism evidence="1 2">
    <name type="scientific">Drosophila gunungcola</name>
    <name type="common">fruit fly</name>
    <dbReference type="NCBI Taxonomy" id="103775"/>
    <lineage>
        <taxon>Eukaryota</taxon>
        <taxon>Metazoa</taxon>
        <taxon>Ecdysozoa</taxon>
        <taxon>Arthropoda</taxon>
        <taxon>Hexapoda</taxon>
        <taxon>Insecta</taxon>
        <taxon>Pterygota</taxon>
        <taxon>Neoptera</taxon>
        <taxon>Endopterygota</taxon>
        <taxon>Diptera</taxon>
        <taxon>Brachycera</taxon>
        <taxon>Muscomorpha</taxon>
        <taxon>Ephydroidea</taxon>
        <taxon>Drosophilidae</taxon>
        <taxon>Drosophila</taxon>
        <taxon>Sophophora</taxon>
    </lineage>
</organism>
<gene>
    <name evidence="1" type="ORF">M5D96_001564</name>
</gene>
<protein>
    <submittedName>
        <fullName evidence="1">Uncharacterized protein</fullName>
    </submittedName>
</protein>
<proteinExistence type="predicted"/>
<comment type="caution">
    <text evidence="1">The sequence shown here is derived from an EMBL/GenBank/DDBJ whole genome shotgun (WGS) entry which is preliminary data.</text>
</comment>
<feature type="non-terminal residue" evidence="1">
    <location>
        <position position="60"/>
    </location>
</feature>
<dbReference type="Proteomes" id="UP001059596">
    <property type="component" value="Chromosome 3R"/>
</dbReference>
<reference evidence="1" key="1">
    <citation type="journal article" date="2023" name="Genome Biol. Evol.">
        <title>Long-read-based Genome Assembly of Drosophila gunungcola Reveals Fewer Chemosensory Genes in Flower-breeding Species.</title>
        <authorList>
            <person name="Negi A."/>
            <person name="Liao B.Y."/>
            <person name="Yeh S.D."/>
        </authorList>
    </citation>
    <scope>NUCLEOTIDE SEQUENCE</scope>
    <source>
        <strain evidence="1">Sukarami</strain>
    </source>
</reference>
<evidence type="ECO:0000313" key="2">
    <source>
        <dbReference type="Proteomes" id="UP001059596"/>
    </source>
</evidence>
<keyword evidence="2" id="KW-1185">Reference proteome</keyword>
<dbReference type="AlphaFoldDB" id="A0A9P9YYD1"/>
<dbReference type="EMBL" id="JAMKOV010000001">
    <property type="protein sequence ID" value="KAI8045384.1"/>
    <property type="molecule type" value="Genomic_DNA"/>
</dbReference>
<name>A0A9P9YYD1_9MUSC</name>